<accession>A0A7Y6ILK8</accession>
<keyword evidence="2 4" id="KW-0238">DNA-binding</keyword>
<evidence type="ECO:0000256" key="2">
    <source>
        <dbReference type="ARBA" id="ARBA00023125"/>
    </source>
</evidence>
<evidence type="ECO:0000259" key="5">
    <source>
        <dbReference type="PROSITE" id="PS50977"/>
    </source>
</evidence>
<dbReference type="Proteomes" id="UP000546126">
    <property type="component" value="Unassembled WGS sequence"/>
</dbReference>
<dbReference type="Gene3D" id="1.10.357.10">
    <property type="entry name" value="Tetracycline Repressor, domain 2"/>
    <property type="match status" value="1"/>
</dbReference>
<feature type="domain" description="HTH tetR-type" evidence="5">
    <location>
        <begin position="10"/>
        <end position="70"/>
    </location>
</feature>
<dbReference type="EMBL" id="JABWGO010000001">
    <property type="protein sequence ID" value="NUW39174.1"/>
    <property type="molecule type" value="Genomic_DNA"/>
</dbReference>
<dbReference type="InterPro" id="IPR036271">
    <property type="entry name" value="Tet_transcr_reg_TetR-rel_C_sf"/>
</dbReference>
<keyword evidence="1" id="KW-0805">Transcription regulation</keyword>
<comment type="caution">
    <text evidence="6">The sequence shown here is derived from an EMBL/GenBank/DDBJ whole genome shotgun (WGS) entry which is preliminary data.</text>
</comment>
<dbReference type="GO" id="GO:0000976">
    <property type="term" value="F:transcription cis-regulatory region binding"/>
    <property type="evidence" value="ECO:0007669"/>
    <property type="project" value="TreeGrafter"/>
</dbReference>
<dbReference type="PROSITE" id="PS50977">
    <property type="entry name" value="HTH_TETR_2"/>
    <property type="match status" value="1"/>
</dbReference>
<feature type="DNA-binding region" description="H-T-H motif" evidence="4">
    <location>
        <begin position="33"/>
        <end position="52"/>
    </location>
</feature>
<dbReference type="GO" id="GO:0045892">
    <property type="term" value="P:negative regulation of DNA-templated transcription"/>
    <property type="evidence" value="ECO:0007669"/>
    <property type="project" value="InterPro"/>
</dbReference>
<sequence>MAVSARRGAPLTPEEIHSTALRLVEEGGVEALSMRKLAAVLDVNPMSLYHHVANKTALISQICQTMAGRLALPDKPGSPWQERLRDLAHAYRRMVHRYPSLWAYIHTHPETVADHQGGIWDVLFPILADAGVPEEERTTTADVLHGFVAGLVVTERQGHLGRDDPAQADRVYETAIDMIIRGLPRP</sequence>
<evidence type="ECO:0000256" key="1">
    <source>
        <dbReference type="ARBA" id="ARBA00023015"/>
    </source>
</evidence>
<dbReference type="AlphaFoldDB" id="A0A7Y6ILK8"/>
<protein>
    <submittedName>
        <fullName evidence="6">TetR/AcrR family transcriptional regulator C-terminal domain-containing protein</fullName>
    </submittedName>
</protein>
<name>A0A7Y6ILK8_9ACTN</name>
<reference evidence="6 7" key="1">
    <citation type="submission" date="2020-06" db="EMBL/GenBank/DDBJ databases">
        <authorList>
            <person name="Chanama M."/>
        </authorList>
    </citation>
    <scope>NUCLEOTIDE SEQUENCE [LARGE SCALE GENOMIC DNA]</scope>
    <source>
        <strain evidence="6 7">TBRC6557</strain>
    </source>
</reference>
<keyword evidence="7" id="KW-1185">Reference proteome</keyword>
<dbReference type="PANTHER" id="PTHR30055:SF151">
    <property type="entry name" value="TRANSCRIPTIONAL REGULATORY PROTEIN"/>
    <property type="match status" value="1"/>
</dbReference>
<dbReference type="SUPFAM" id="SSF48498">
    <property type="entry name" value="Tetracyclin repressor-like, C-terminal domain"/>
    <property type="match status" value="1"/>
</dbReference>
<dbReference type="Pfam" id="PF02909">
    <property type="entry name" value="TetR_C_1"/>
    <property type="match status" value="1"/>
</dbReference>
<dbReference type="InterPro" id="IPR009057">
    <property type="entry name" value="Homeodomain-like_sf"/>
</dbReference>
<dbReference type="PANTHER" id="PTHR30055">
    <property type="entry name" value="HTH-TYPE TRANSCRIPTIONAL REGULATOR RUTR"/>
    <property type="match status" value="1"/>
</dbReference>
<dbReference type="RefSeq" id="WP_175598753.1">
    <property type="nucleotide sequence ID" value="NZ_JABWGO010000001.1"/>
</dbReference>
<gene>
    <name evidence="6" type="ORF">HT134_03385</name>
</gene>
<proteinExistence type="predicted"/>
<dbReference type="SUPFAM" id="SSF46689">
    <property type="entry name" value="Homeodomain-like"/>
    <property type="match status" value="1"/>
</dbReference>
<evidence type="ECO:0000313" key="7">
    <source>
        <dbReference type="Proteomes" id="UP000546126"/>
    </source>
</evidence>
<evidence type="ECO:0000313" key="6">
    <source>
        <dbReference type="EMBL" id="NUW39174.1"/>
    </source>
</evidence>
<dbReference type="InterPro" id="IPR004111">
    <property type="entry name" value="Repressor_TetR_C"/>
</dbReference>
<organism evidence="6 7">
    <name type="scientific">Nonomuraea rhodomycinica</name>
    <dbReference type="NCBI Taxonomy" id="1712872"/>
    <lineage>
        <taxon>Bacteria</taxon>
        <taxon>Bacillati</taxon>
        <taxon>Actinomycetota</taxon>
        <taxon>Actinomycetes</taxon>
        <taxon>Streptosporangiales</taxon>
        <taxon>Streptosporangiaceae</taxon>
        <taxon>Nonomuraea</taxon>
    </lineage>
</organism>
<dbReference type="InterPro" id="IPR050109">
    <property type="entry name" value="HTH-type_TetR-like_transc_reg"/>
</dbReference>
<dbReference type="GO" id="GO:0003700">
    <property type="term" value="F:DNA-binding transcription factor activity"/>
    <property type="evidence" value="ECO:0007669"/>
    <property type="project" value="TreeGrafter"/>
</dbReference>
<evidence type="ECO:0000256" key="3">
    <source>
        <dbReference type="ARBA" id="ARBA00023163"/>
    </source>
</evidence>
<dbReference type="Pfam" id="PF00440">
    <property type="entry name" value="TetR_N"/>
    <property type="match status" value="1"/>
</dbReference>
<evidence type="ECO:0000256" key="4">
    <source>
        <dbReference type="PROSITE-ProRule" id="PRU00335"/>
    </source>
</evidence>
<keyword evidence="3" id="KW-0804">Transcription</keyword>
<dbReference type="InterPro" id="IPR001647">
    <property type="entry name" value="HTH_TetR"/>
</dbReference>